<keyword evidence="2" id="KW-1185">Reference proteome</keyword>
<organism evidence="1 2">
    <name type="scientific">Catharanthus roseus</name>
    <name type="common">Madagascar periwinkle</name>
    <name type="synonym">Vinca rosea</name>
    <dbReference type="NCBI Taxonomy" id="4058"/>
    <lineage>
        <taxon>Eukaryota</taxon>
        <taxon>Viridiplantae</taxon>
        <taxon>Streptophyta</taxon>
        <taxon>Embryophyta</taxon>
        <taxon>Tracheophyta</taxon>
        <taxon>Spermatophyta</taxon>
        <taxon>Magnoliopsida</taxon>
        <taxon>eudicotyledons</taxon>
        <taxon>Gunneridae</taxon>
        <taxon>Pentapetalae</taxon>
        <taxon>asterids</taxon>
        <taxon>lamiids</taxon>
        <taxon>Gentianales</taxon>
        <taxon>Apocynaceae</taxon>
        <taxon>Rauvolfioideae</taxon>
        <taxon>Vinceae</taxon>
        <taxon>Catharanthinae</taxon>
        <taxon>Catharanthus</taxon>
    </lineage>
</organism>
<proteinExistence type="predicted"/>
<comment type="caution">
    <text evidence="1">The sequence shown here is derived from an EMBL/GenBank/DDBJ whole genome shotgun (WGS) entry which is preliminary data.</text>
</comment>
<gene>
    <name evidence="1" type="ORF">M9H77_32763</name>
</gene>
<accession>A0ACC0A7S7</accession>
<evidence type="ECO:0000313" key="2">
    <source>
        <dbReference type="Proteomes" id="UP001060085"/>
    </source>
</evidence>
<dbReference type="Proteomes" id="UP001060085">
    <property type="component" value="Linkage Group LG07"/>
</dbReference>
<dbReference type="EMBL" id="CM044707">
    <property type="protein sequence ID" value="KAI5655576.1"/>
    <property type="molecule type" value="Genomic_DNA"/>
</dbReference>
<name>A0ACC0A7S7_CATRO</name>
<reference evidence="2" key="1">
    <citation type="journal article" date="2023" name="Nat. Plants">
        <title>Single-cell RNA sequencing provides a high-resolution roadmap for understanding the multicellular compartmentation of specialized metabolism.</title>
        <authorList>
            <person name="Sun S."/>
            <person name="Shen X."/>
            <person name="Li Y."/>
            <person name="Li Y."/>
            <person name="Wang S."/>
            <person name="Li R."/>
            <person name="Zhang H."/>
            <person name="Shen G."/>
            <person name="Guo B."/>
            <person name="Wei J."/>
            <person name="Xu J."/>
            <person name="St-Pierre B."/>
            <person name="Chen S."/>
            <person name="Sun C."/>
        </authorList>
    </citation>
    <scope>NUCLEOTIDE SEQUENCE [LARGE SCALE GENOMIC DNA]</scope>
</reference>
<sequence length="1458" mass="163240">MENEGHAEQQEVADIPEARVRSISFSILTEAEAGKIAAKVIGVVSEVTDPALGIPNLSNQCLTCGGKCLKTCEGHFGIINFPYTIINPYFLPEVAKILNRICPACKSLAADKKIKSAEYAIFRGKRKKCKYCDGKFRNSYPIMRFKVSPRDMFGKTAIVAEVLLRGRSERIASDYWDFIPPDPQLEKNNQSSTRRLLSHAQVYDIVKEVDPSVLQSFLRRKNDIFLNCLLVTPNCHRLTEFGHHITFDASTKLYKKLADFKGTANELSIRTLDRIKVSKVRSDKSSDVDSASVASGLKYVKEILLAKRNDHSFRTVVVGDPNLKLDEIGVPCQIAEKLRVAEHVNKWNLDELERYLELMLIGGADRRVRRGDKLVRLSLEDKLQKGDILYRPLSDGDILLINRPPSIHQHSLLALSVKVLPIGSVLAINPLVCSPLRGDFDGDCLHGYIPQSVDSRVELLELVALNKQLFNGQSGRNLLSLSHDSLTAAHLILGDGVILNEVQMQQLQMFCPRQLQLPAIVCTNLAKARFWTGKQLFSLFLPPGFEYLFPSNGVLIRKGEILTSSNGSSWLRDNDENLFHHLVKYCREETLDLLFAAQEVLCEWLSMRGLSVSLSDLYLASDTCLRNNLIDEVSCGLQEAELQSYISTLMLNCNQQYLSANSDRNERMNFAIEHMSIQQQASAPISQAFVSAFKQVFLDIQHLAYQYANKDNAFLTMLRAGSKGNLLKLVQHSMCLGLQNSVVPLSFRIPHQLSCAAWNDQKISDCKAQDIPEHSKSYIPLAVVKSSFLTGLNPLECFVHSLTNRDGSFSGHADVSGTINRKLMFFMRDLYVAYDGTVRNAYGNQLVQFSYNNTQGGLNSCNDDKVDPHESSHNSDIQGGHPVGSLAACAISEAAYSALDLPCSALETSPLLNLKKILECGVKKSSGDRTASLFLSKKLGRWPHGFEYGALEVKCHLERLLFSDIISCTLISFSSEPGRRSHMSPWICHFHICKEIVRKKRLRMQSIIDALHMRWYSVREKLKITLPKLHITSKGCSLAAKGNEMDTELCIAASVSESSRNRVQWDILRDMVIPFLLGTVIKGFPEFEKVDILWKDAKSSKGTPNGLYLRVFMSENCDKTKFWSILVDSCLQIWAMIDWECSRPDDINDITQSYGVDAAVGLFRTSLNSAICDTGKTVLPEHVILTADCLSATGEFVALNPKGLALQRKQFGVVSPLNQACFSSPSDNLVRAAKTGAVDNLQGTVDALAWGRKPPIGTGAQFDIMYSWKDNEPTKPTDVYNILDNHIQEAPKVKLPKKQPQISAKSLAQHLFKFEDLTAQPCKSLTKPKPSLFGRLSVRDILNLSVTLRNLLHKYEIDSLLTEEEKTYVLIALWFHPRKREKIGTGIVNIKVGSHANHEESRCFVLERKDGTVEDFSYHKCVYNALKGMNPDRAKLYESKWLKSDRQVASKLASPKSF</sequence>
<evidence type="ECO:0000313" key="1">
    <source>
        <dbReference type="EMBL" id="KAI5655576.1"/>
    </source>
</evidence>
<protein>
    <submittedName>
        <fullName evidence="1">Uncharacterized protein</fullName>
    </submittedName>
</protein>